<dbReference type="EMBL" id="NDWU01000004">
    <property type="protein sequence ID" value="PUA33740.1"/>
    <property type="molecule type" value="Genomic_DNA"/>
</dbReference>
<keyword evidence="4 6" id="KW-0862">Zinc</keyword>
<dbReference type="GO" id="GO:0004022">
    <property type="term" value="F:alcohol dehydrogenase (NAD+) activity"/>
    <property type="evidence" value="ECO:0007669"/>
    <property type="project" value="TreeGrafter"/>
</dbReference>
<dbReference type="InterPro" id="IPR002328">
    <property type="entry name" value="ADH_Zn_CS"/>
</dbReference>
<organism evidence="8 9">
    <name type="scientific">Candidatus Terraquivivens tikiterensis</name>
    <dbReference type="NCBI Taxonomy" id="1980982"/>
    <lineage>
        <taxon>Archaea</taxon>
        <taxon>Nitrososphaerota</taxon>
        <taxon>Candidatus Wolframiiraptoraceae</taxon>
        <taxon>Candidatus Terraquivivens</taxon>
    </lineage>
</organism>
<dbReference type="GO" id="GO:0005737">
    <property type="term" value="C:cytoplasm"/>
    <property type="evidence" value="ECO:0007669"/>
    <property type="project" value="TreeGrafter"/>
</dbReference>
<sequence length="337" mass="35969">MRAALLHKPGSVEENPLTVEEVPVPELKDGCILVKVEACGVCRSNLHMIEGEWVKYGLPSKLPIIPGHEIVGTVTEVGKGVEGIEVGQRVGIQPLWAACGRCGYCLQGLEHLCPSKKITGETVDGGYAEYILADWRYVYPVPDDLNPVEAAPLFCPGVTAYGAVLKAGLKPGKAVAVFGIGGVGHMVIQIARLYGAKVVAVSRSKNHLKVAEALGADLVIDSSTSDVVSEISKLGGVDASIVFAPSDTVAEQAIRVTKPSGTVVIGVHVKLGEFFFHEEKRIVGSVIGPRWMMMDVIELARTGRIKAVCERHPLEDVNDVLKKLKMGEVTARAVLVP</sequence>
<reference evidence="8 9" key="1">
    <citation type="submission" date="2017-04" db="EMBL/GenBank/DDBJ databases">
        <title>Draft Aigarchaeota genome from a New Zealand hot spring.</title>
        <authorList>
            <person name="Reysenbach A.-L."/>
            <person name="Donaho J.A."/>
            <person name="Gerhart J."/>
            <person name="Kelley J.F."/>
            <person name="Kouba K."/>
            <person name="Podar M."/>
            <person name="Stott M."/>
        </authorList>
    </citation>
    <scope>NUCLEOTIDE SEQUENCE [LARGE SCALE GENOMIC DNA]</scope>
    <source>
        <strain evidence="8">NZ13_MG1</strain>
    </source>
</reference>
<evidence type="ECO:0000256" key="1">
    <source>
        <dbReference type="ARBA" id="ARBA00001947"/>
    </source>
</evidence>
<dbReference type="Proteomes" id="UP000244066">
    <property type="component" value="Unassembled WGS sequence"/>
</dbReference>
<dbReference type="PANTHER" id="PTHR42940:SF8">
    <property type="entry name" value="VACUOLAR PROTEIN SORTING-ASSOCIATED PROTEIN 11"/>
    <property type="match status" value="1"/>
</dbReference>
<comment type="cofactor">
    <cofactor evidence="1 6">
        <name>Zn(2+)</name>
        <dbReference type="ChEBI" id="CHEBI:29105"/>
    </cofactor>
</comment>
<dbReference type="PANTHER" id="PTHR42940">
    <property type="entry name" value="ALCOHOL DEHYDROGENASE 1-RELATED"/>
    <property type="match status" value="1"/>
</dbReference>
<evidence type="ECO:0000313" key="9">
    <source>
        <dbReference type="Proteomes" id="UP000244066"/>
    </source>
</evidence>
<evidence type="ECO:0000256" key="3">
    <source>
        <dbReference type="ARBA" id="ARBA00022723"/>
    </source>
</evidence>
<evidence type="ECO:0000256" key="6">
    <source>
        <dbReference type="RuleBase" id="RU361277"/>
    </source>
</evidence>
<evidence type="ECO:0000256" key="2">
    <source>
        <dbReference type="ARBA" id="ARBA00008072"/>
    </source>
</evidence>
<feature type="domain" description="Enoyl reductase (ER)" evidence="7">
    <location>
        <begin position="10"/>
        <end position="335"/>
    </location>
</feature>
<evidence type="ECO:0000256" key="4">
    <source>
        <dbReference type="ARBA" id="ARBA00022833"/>
    </source>
</evidence>
<dbReference type="InterPro" id="IPR020843">
    <property type="entry name" value="ER"/>
</dbReference>
<dbReference type="SUPFAM" id="SSF51735">
    <property type="entry name" value="NAD(P)-binding Rossmann-fold domains"/>
    <property type="match status" value="1"/>
</dbReference>
<dbReference type="Pfam" id="PF08240">
    <property type="entry name" value="ADH_N"/>
    <property type="match status" value="1"/>
</dbReference>
<evidence type="ECO:0000256" key="5">
    <source>
        <dbReference type="ARBA" id="ARBA00023002"/>
    </source>
</evidence>
<dbReference type="Gene3D" id="3.40.50.720">
    <property type="entry name" value="NAD(P)-binding Rossmann-like Domain"/>
    <property type="match status" value="1"/>
</dbReference>
<dbReference type="Pfam" id="PF00107">
    <property type="entry name" value="ADH_zinc_N"/>
    <property type="match status" value="1"/>
</dbReference>
<dbReference type="InterPro" id="IPR036291">
    <property type="entry name" value="NAD(P)-bd_dom_sf"/>
</dbReference>
<evidence type="ECO:0000313" key="8">
    <source>
        <dbReference type="EMBL" id="PUA33740.1"/>
    </source>
</evidence>
<accession>A0A2R7Y874</accession>
<keyword evidence="3 6" id="KW-0479">Metal-binding</keyword>
<dbReference type="AlphaFoldDB" id="A0A2R7Y874"/>
<dbReference type="SMART" id="SM00829">
    <property type="entry name" value="PKS_ER"/>
    <property type="match status" value="1"/>
</dbReference>
<dbReference type="Gene3D" id="3.90.180.10">
    <property type="entry name" value="Medium-chain alcohol dehydrogenases, catalytic domain"/>
    <property type="match status" value="1"/>
</dbReference>
<comment type="caution">
    <text evidence="8">The sequence shown here is derived from an EMBL/GenBank/DDBJ whole genome shotgun (WGS) entry which is preliminary data.</text>
</comment>
<evidence type="ECO:0000259" key="7">
    <source>
        <dbReference type="SMART" id="SM00829"/>
    </source>
</evidence>
<protein>
    <submittedName>
        <fullName evidence="8">Zinc-binding alcohol dehydrogenase</fullName>
    </submittedName>
</protein>
<dbReference type="InterPro" id="IPR011032">
    <property type="entry name" value="GroES-like_sf"/>
</dbReference>
<keyword evidence="5" id="KW-0560">Oxidoreductase</keyword>
<gene>
    <name evidence="8" type="ORF">B9J98_02000</name>
</gene>
<dbReference type="InterPro" id="IPR013149">
    <property type="entry name" value="ADH-like_C"/>
</dbReference>
<dbReference type="SUPFAM" id="SSF50129">
    <property type="entry name" value="GroES-like"/>
    <property type="match status" value="1"/>
</dbReference>
<dbReference type="PROSITE" id="PS00059">
    <property type="entry name" value="ADH_ZINC"/>
    <property type="match status" value="1"/>
</dbReference>
<proteinExistence type="inferred from homology"/>
<name>A0A2R7Y874_9ARCH</name>
<dbReference type="InterPro" id="IPR013154">
    <property type="entry name" value="ADH-like_N"/>
</dbReference>
<dbReference type="GO" id="GO:0008270">
    <property type="term" value="F:zinc ion binding"/>
    <property type="evidence" value="ECO:0007669"/>
    <property type="project" value="InterPro"/>
</dbReference>
<comment type="similarity">
    <text evidence="2 6">Belongs to the zinc-containing alcohol dehydrogenase family.</text>
</comment>